<dbReference type="Proteomes" id="UP000265140">
    <property type="component" value="Chromosome 6"/>
</dbReference>
<dbReference type="GO" id="GO:0005524">
    <property type="term" value="F:ATP binding"/>
    <property type="evidence" value="ECO:0007669"/>
    <property type="project" value="UniProtKB-UniRule"/>
</dbReference>
<dbReference type="InParanoid" id="A0A3P8Y7I6"/>
<reference evidence="13" key="4">
    <citation type="submission" date="2025-09" db="UniProtKB">
        <authorList>
            <consortium name="Ensembl"/>
        </authorList>
    </citation>
    <scope>IDENTIFICATION</scope>
</reference>
<evidence type="ECO:0000313" key="13">
    <source>
        <dbReference type="Ensembl" id="ENSELUP00000012582.3"/>
    </source>
</evidence>
<dbReference type="InterPro" id="IPR001752">
    <property type="entry name" value="Kinesin_motor_dom"/>
</dbReference>
<evidence type="ECO:0000256" key="1">
    <source>
        <dbReference type="ARBA" id="ARBA00004245"/>
    </source>
</evidence>
<evidence type="ECO:0000256" key="2">
    <source>
        <dbReference type="ARBA" id="ARBA00022490"/>
    </source>
</evidence>
<dbReference type="PANTHER" id="PTHR47117">
    <property type="entry name" value="STAR-RELATED LIPID TRANSFER PROTEIN 9"/>
    <property type="match status" value="1"/>
</dbReference>
<evidence type="ECO:0000256" key="7">
    <source>
        <dbReference type="ARBA" id="ARBA00023175"/>
    </source>
</evidence>
<feature type="compositionally biased region" description="Gly residues" evidence="11">
    <location>
        <begin position="726"/>
        <end position="736"/>
    </location>
</feature>
<reference evidence="13" key="2">
    <citation type="submission" date="2020-02" db="EMBL/GenBank/DDBJ databases">
        <title>Esox lucius (northern pike) genome, fEsoLuc1, primary haplotype.</title>
        <authorList>
            <person name="Myers G."/>
            <person name="Karagic N."/>
            <person name="Meyer A."/>
            <person name="Pippel M."/>
            <person name="Reichard M."/>
            <person name="Winkler S."/>
            <person name="Tracey A."/>
            <person name="Sims Y."/>
            <person name="Howe K."/>
            <person name="Rhie A."/>
            <person name="Formenti G."/>
            <person name="Durbin R."/>
            <person name="Fedrigo O."/>
            <person name="Jarvis E.D."/>
        </authorList>
    </citation>
    <scope>NUCLEOTIDE SEQUENCE [LARGE SCALE GENOMIC DNA]</scope>
</reference>
<evidence type="ECO:0000259" key="12">
    <source>
        <dbReference type="PROSITE" id="PS50067"/>
    </source>
</evidence>
<dbReference type="Pfam" id="PF00225">
    <property type="entry name" value="Kinesin"/>
    <property type="match status" value="1"/>
</dbReference>
<keyword evidence="7 9" id="KW-0505">Motor protein</keyword>
<dbReference type="CDD" id="cd01365">
    <property type="entry name" value="KISc_KIF1A_KIF1B"/>
    <property type="match status" value="1"/>
</dbReference>
<feature type="domain" description="Kinesin motor" evidence="12">
    <location>
        <begin position="3"/>
        <end position="378"/>
    </location>
</feature>
<evidence type="ECO:0000256" key="3">
    <source>
        <dbReference type="ARBA" id="ARBA00022553"/>
    </source>
</evidence>
<dbReference type="Pfam" id="PF00498">
    <property type="entry name" value="FHA"/>
    <property type="match status" value="1"/>
</dbReference>
<dbReference type="FunFam" id="3.40.850.10:FF:000021">
    <property type="entry name" value="kinesin-like protein KIF16B isoform X1"/>
    <property type="match status" value="1"/>
</dbReference>
<keyword evidence="8" id="KW-0206">Cytoskeleton</keyword>
<evidence type="ECO:0000256" key="10">
    <source>
        <dbReference type="SAM" id="Coils"/>
    </source>
</evidence>
<sequence length="1642" mass="177413">MATMRVAVRVRPLNKREQEMSAKVIIHMEGNTTSIDNRQCNKKYTPNGIPGNGLMDGTKHLFSYDFSYNSTDVSSPHFVPQEKVFGDLGCDVIEAAFEGYNACVFAYGQTGSGKSYTMIGNQGDLGLIPRICEGLFCQISEKSESEGASFRTEVSYLEIYNERVQDLLVGTKCLESGPGLRVREHPKDGPYVEDLSKHLVQNYRDVEKLMHAGNSSRTTAQTGMNDTSSRSHAIFTINFTQARFNGDLPCETVSKIHLVDLAGSERANATRATGARLKEGANINKSLVTLGNVISALAEVSVSPGSECVGSPRAHSQSSGRKKRQLFIPYRDSLLTWLLKDSLGGNAKTIMIATISPADVNYSETLSTLRYANRAKNIVNTPTVNEDRSVRVIRELQEEIARLRRLVDQNQLVSRSPQDFSKSLKVEEKLHQNEAKVLELTKEWTNKWGETHKILKEETVALRKEGIGVVLDSDLPHLIGIDDDLLGSGLILYHLREGRTLVGRRQAAYNQDIVLHGSGLQEKHCVFENWDGAVTLIPQTGALCYVNGVETVQACLLTQGAVIQLGRGTMFRFNNPKEAAQLRERRKSMSMTDLSKLAENPAKLMLFYPGLGECRAGEKEPSKQHRDTAPPPFVQCGTRLAIPQTSPVSVCLQPSAGTSRAFLPFQIGAGASPYLEPGSWPQSGVTRRSSAEARQGPCGAANEESRSELLETVSESGREGTPPPGTGGKDGGLCGGERGRSGDGNQPLQQTPVPSAQQADGCAVGPLRPEGPANESPGDPSGLSEGSRSRGGDPSRLAPGSGGLFGAGVRCFGPAGTSLGLAMSRLQRGGVGDGVSVGGAHRALPPKACRRRSISIYTQTSPSRLDTRSRSLTEHNASRLDRHRRSEAVHLPLQALEEQFNRGVTDRSRASVAARRENQEEVWKKQQVAQGFRPDALVSRISRGGQGEVQKEEVVQEEQNQGVVFRLGKLVRRVSQISGLGGEKKMDSQGGQGSVSGKGSLVSRGVSWMFPNAGRLLHNSTPRVLQQVWDGAERLPSVAVGSVSAVQSEGGGVWGGASSSWSSQVVSMVRESPVMSLVKDSQVFSLVRESQVYSLVRHSQVFVMVSELPLVQHIKSELTQDFQNIPSSLYQDLQEVESTGSQLRKLDLSLLTAHSTALSTTLSPEPPVTVAELPPNQNDAEGAERRTVEPVIKEPVWSRKLSVSQSSATEPMIEEDPQYVSDRSPGEYGDDRMASDPEKSSVLGPGGQKKGGFPVYHQRLVEFPGALVELQSLPVSTLLGCIQSVIPSPALTSQGVLALYWLGVANCSQPCPRYALVVLLKSCLYALTLDPDQTTPSDKAPPLTVFHHLPLLQIKEIQVGFCGQSLRLSASSQESVLTLYTHSRTLTQTLTCALVGVLSPGGVRHPLLAEDLMGLSLDWTARVPELHLDPGLRVSCQFDKTHADLIYILHGNMDREKPCMGEVKLLLYTSVGVTTTPDPRPEPWAQLLLTDTHLALVQQEDAVFHPSPLHFPLLSRQAQFQGVSLRCRSDVRCVMVRDGAGSSVGGGVDGSSRQGAATRVDVIMSRACRTGREGAVRLGGHPERAAAVGAHRSGMGGLAGATVPSAGSNSCPSSRLQHAEVWKLTFSCSSEAACLINHLSDV</sequence>
<keyword evidence="6 10" id="KW-0175">Coiled coil</keyword>
<evidence type="ECO:0000256" key="9">
    <source>
        <dbReference type="PROSITE-ProRule" id="PRU00283"/>
    </source>
</evidence>
<dbReference type="GeneID" id="105010216"/>
<proteinExistence type="inferred from homology"/>
<keyword evidence="5 9" id="KW-0067">ATP-binding</keyword>
<name>A0A3P8Y7I6_ESOLU</name>
<comment type="similarity">
    <text evidence="9">Belongs to the TRAFAC class myosin-kinesin ATPase superfamily. Kinesin family.</text>
</comment>
<feature type="region of interest" description="Disordered" evidence="11">
    <location>
        <begin position="1203"/>
        <end position="1248"/>
    </location>
</feature>
<comment type="subcellular location">
    <subcellularLocation>
        <location evidence="1">Cytoplasm</location>
        <location evidence="1">Cytoskeleton</location>
    </subcellularLocation>
</comment>
<dbReference type="AlphaFoldDB" id="A0A3P8Y7I6"/>
<feature type="compositionally biased region" description="Basic and acidic residues" evidence="11">
    <location>
        <begin position="1229"/>
        <end position="1239"/>
    </location>
</feature>
<feature type="binding site" evidence="9">
    <location>
        <begin position="108"/>
        <end position="115"/>
    </location>
    <ligand>
        <name>ATP</name>
        <dbReference type="ChEBI" id="CHEBI:30616"/>
    </ligand>
</feature>
<dbReference type="GO" id="GO:0007018">
    <property type="term" value="P:microtubule-based movement"/>
    <property type="evidence" value="ECO:0007669"/>
    <property type="project" value="InterPro"/>
</dbReference>
<dbReference type="PANTHER" id="PTHR47117:SF8">
    <property type="entry name" value="KINESIN FAMILY MEMBER 16B"/>
    <property type="match status" value="1"/>
</dbReference>
<feature type="compositionally biased region" description="Basic and acidic residues" evidence="11">
    <location>
        <begin position="865"/>
        <end position="883"/>
    </location>
</feature>
<dbReference type="PROSITE" id="PS00411">
    <property type="entry name" value="KINESIN_MOTOR_1"/>
    <property type="match status" value="1"/>
</dbReference>
<dbReference type="Ensembl" id="ENSELUT00000038165.3">
    <property type="protein sequence ID" value="ENSELUP00000012582.3"/>
    <property type="gene ID" value="ENSELUG00000012812.3"/>
</dbReference>
<keyword evidence="4 9" id="KW-0547">Nucleotide-binding</keyword>
<feature type="compositionally biased region" description="Polar residues" evidence="11">
    <location>
        <begin position="855"/>
        <end position="864"/>
    </location>
</feature>
<evidence type="ECO:0000256" key="4">
    <source>
        <dbReference type="ARBA" id="ARBA00022741"/>
    </source>
</evidence>
<feature type="region of interest" description="Disordered" evidence="11">
    <location>
        <begin position="1158"/>
        <end position="1186"/>
    </location>
</feature>
<dbReference type="SUPFAM" id="SSF49879">
    <property type="entry name" value="SMAD/FHA domain"/>
    <property type="match status" value="1"/>
</dbReference>
<dbReference type="InterPro" id="IPR000253">
    <property type="entry name" value="FHA_dom"/>
</dbReference>
<evidence type="ECO:0000256" key="5">
    <source>
        <dbReference type="ARBA" id="ARBA00022840"/>
    </source>
</evidence>
<keyword evidence="2" id="KW-0963">Cytoplasm</keyword>
<dbReference type="PROSITE" id="PS50067">
    <property type="entry name" value="KINESIN_MOTOR_2"/>
    <property type="match status" value="1"/>
</dbReference>
<reference evidence="14" key="1">
    <citation type="journal article" date="2014" name="PLoS ONE">
        <title>The genome and linkage map of the northern pike (Esox lucius): conserved synteny revealed between the salmonid sister group and the Neoteleostei.</title>
        <authorList>
            <person name="Rondeau E.B."/>
            <person name="Minkley D.R."/>
            <person name="Leong J.S."/>
            <person name="Messmer A.M."/>
            <person name="Jantzen J.R."/>
            <person name="von Schalburg K.R."/>
            <person name="Lemon C."/>
            <person name="Bird N.H."/>
            <person name="Koop B.F."/>
        </authorList>
    </citation>
    <scope>NUCLEOTIDE SEQUENCE</scope>
</reference>
<dbReference type="Gene3D" id="2.60.200.20">
    <property type="match status" value="1"/>
</dbReference>
<accession>A0A3P8Y7I6</accession>
<dbReference type="InterPro" id="IPR019821">
    <property type="entry name" value="Kinesin_motor_CS"/>
</dbReference>
<dbReference type="GO" id="GO:0005737">
    <property type="term" value="C:cytoplasm"/>
    <property type="evidence" value="ECO:0007669"/>
    <property type="project" value="UniProtKB-ARBA"/>
</dbReference>
<feature type="coiled-coil region" evidence="10">
    <location>
        <begin position="386"/>
        <end position="413"/>
    </location>
</feature>
<dbReference type="InterPro" id="IPR036961">
    <property type="entry name" value="Kinesin_motor_dom_sf"/>
</dbReference>
<dbReference type="GO" id="GO:0005856">
    <property type="term" value="C:cytoskeleton"/>
    <property type="evidence" value="ECO:0007669"/>
    <property type="project" value="UniProtKB-SubCell"/>
</dbReference>
<dbReference type="SUPFAM" id="SSF52540">
    <property type="entry name" value="P-loop containing nucleoside triphosphate hydrolases"/>
    <property type="match status" value="1"/>
</dbReference>
<keyword evidence="14" id="KW-1185">Reference proteome</keyword>
<feature type="region of interest" description="Disordered" evidence="11">
    <location>
        <begin position="678"/>
        <end position="801"/>
    </location>
</feature>
<feature type="compositionally biased region" description="Polar residues" evidence="11">
    <location>
        <begin position="746"/>
        <end position="758"/>
    </location>
</feature>
<dbReference type="RefSeq" id="XP_019902711.2">
    <property type="nucleotide sequence ID" value="XM_020047152.3"/>
</dbReference>
<dbReference type="SMART" id="SM00129">
    <property type="entry name" value="KISc"/>
    <property type="match status" value="1"/>
</dbReference>
<organism evidence="13 14">
    <name type="scientific">Esox lucius</name>
    <name type="common">Northern pike</name>
    <dbReference type="NCBI Taxonomy" id="8010"/>
    <lineage>
        <taxon>Eukaryota</taxon>
        <taxon>Metazoa</taxon>
        <taxon>Chordata</taxon>
        <taxon>Craniata</taxon>
        <taxon>Vertebrata</taxon>
        <taxon>Euteleostomi</taxon>
        <taxon>Actinopterygii</taxon>
        <taxon>Neopterygii</taxon>
        <taxon>Teleostei</taxon>
        <taxon>Protacanthopterygii</taxon>
        <taxon>Esociformes</taxon>
        <taxon>Esocidae</taxon>
        <taxon>Esox</taxon>
    </lineage>
</organism>
<dbReference type="Bgee" id="ENSELUG00000012812">
    <property type="expression patterns" value="Expressed in ovary and 6 other cell types or tissues"/>
</dbReference>
<dbReference type="CTD" id="567045"/>
<protein>
    <recommendedName>
        <fullName evidence="12">Kinesin motor domain-containing protein</fullName>
    </recommendedName>
</protein>
<feature type="region of interest" description="Disordered" evidence="11">
    <location>
        <begin position="851"/>
        <end position="883"/>
    </location>
</feature>
<dbReference type="Gene3D" id="3.40.850.10">
    <property type="entry name" value="Kinesin motor domain"/>
    <property type="match status" value="1"/>
</dbReference>
<evidence type="ECO:0000256" key="6">
    <source>
        <dbReference type="ARBA" id="ARBA00023054"/>
    </source>
</evidence>
<evidence type="ECO:0000256" key="8">
    <source>
        <dbReference type="ARBA" id="ARBA00023212"/>
    </source>
</evidence>
<dbReference type="InterPro" id="IPR027417">
    <property type="entry name" value="P-loop_NTPase"/>
</dbReference>
<evidence type="ECO:0000313" key="14">
    <source>
        <dbReference type="Proteomes" id="UP000265140"/>
    </source>
</evidence>
<reference evidence="13" key="3">
    <citation type="submission" date="2025-08" db="UniProtKB">
        <authorList>
            <consortium name="Ensembl"/>
        </authorList>
    </citation>
    <scope>IDENTIFICATION</scope>
</reference>
<dbReference type="InterPro" id="IPR008984">
    <property type="entry name" value="SMAD_FHA_dom_sf"/>
</dbReference>
<dbReference type="GeneTree" id="ENSGT00940000162838"/>
<dbReference type="GO" id="GO:0003777">
    <property type="term" value="F:microtubule motor activity"/>
    <property type="evidence" value="ECO:0007669"/>
    <property type="project" value="InterPro"/>
</dbReference>
<dbReference type="FunFam" id="2.60.200.20:FF:000005">
    <property type="entry name" value="Kinesin family member 16B"/>
    <property type="match status" value="1"/>
</dbReference>
<evidence type="ECO:0000256" key="11">
    <source>
        <dbReference type="SAM" id="MobiDB-lite"/>
    </source>
</evidence>
<keyword evidence="3" id="KW-0597">Phosphoprotein</keyword>
<dbReference type="PRINTS" id="PR00380">
    <property type="entry name" value="KINESINHEAVY"/>
</dbReference>
<dbReference type="GO" id="GO:0008017">
    <property type="term" value="F:microtubule binding"/>
    <property type="evidence" value="ECO:0007669"/>
    <property type="project" value="InterPro"/>
</dbReference>